<dbReference type="InterPro" id="IPR025323">
    <property type="entry name" value="DUF4229"/>
</dbReference>
<dbReference type="Proteomes" id="UP000249886">
    <property type="component" value="Unassembled WGS sequence"/>
</dbReference>
<gene>
    <name evidence="3" type="ORF">NCTC10254_00566</name>
</gene>
<keyword evidence="2" id="KW-1133">Transmembrane helix</keyword>
<protein>
    <submittedName>
        <fullName evidence="3">Hypothetical membrane protein</fullName>
    </submittedName>
</protein>
<reference evidence="3 4" key="1">
    <citation type="submission" date="2018-06" db="EMBL/GenBank/DDBJ databases">
        <authorList>
            <consortium name="Pathogen Informatics"/>
            <person name="Doyle S."/>
        </authorList>
    </citation>
    <scope>NUCLEOTIDE SEQUENCE [LARGE SCALE GENOMIC DNA]</scope>
    <source>
        <strain evidence="3 4">NCTC10254</strain>
    </source>
</reference>
<dbReference type="EMBL" id="UARK01000001">
    <property type="protein sequence ID" value="SPW24196.1"/>
    <property type="molecule type" value="Genomic_DNA"/>
</dbReference>
<proteinExistence type="predicted"/>
<dbReference type="RefSeq" id="WP_005524327.1">
    <property type="nucleotide sequence ID" value="NZ_CAUSYL010000012.1"/>
</dbReference>
<dbReference type="GeneID" id="84573007"/>
<sequence>MSEDPTPHEDHTQSSASPDPASAPPERDPQLRREARNNVIKYGAARFGLFLALTILIQLVSALVVEPLPIYIAALLALIVAFPLSVFVFKNLRLKTTAAVAEWDAQRKAYKEWVKQELSSR</sequence>
<keyword evidence="2" id="KW-0472">Membrane</keyword>
<feature type="compositionally biased region" description="Basic and acidic residues" evidence="1">
    <location>
        <begin position="1"/>
        <end position="12"/>
    </location>
</feature>
<feature type="transmembrane region" description="Helical" evidence="2">
    <location>
        <begin position="70"/>
        <end position="89"/>
    </location>
</feature>
<dbReference type="Pfam" id="PF14012">
    <property type="entry name" value="DUF4229"/>
    <property type="match status" value="1"/>
</dbReference>
<evidence type="ECO:0000313" key="3">
    <source>
        <dbReference type="EMBL" id="SPW24196.1"/>
    </source>
</evidence>
<feature type="region of interest" description="Disordered" evidence="1">
    <location>
        <begin position="1"/>
        <end position="32"/>
    </location>
</feature>
<feature type="transmembrane region" description="Helical" evidence="2">
    <location>
        <begin position="43"/>
        <end position="64"/>
    </location>
</feature>
<comment type="caution">
    <text evidence="3">The sequence shown here is derived from an EMBL/GenBank/DDBJ whole genome shotgun (WGS) entry which is preliminary data.</text>
</comment>
<evidence type="ECO:0000313" key="4">
    <source>
        <dbReference type="Proteomes" id="UP000249886"/>
    </source>
</evidence>
<evidence type="ECO:0000256" key="1">
    <source>
        <dbReference type="SAM" id="MobiDB-lite"/>
    </source>
</evidence>
<organism evidence="3 4">
    <name type="scientific">Corynebacterium matruchotii</name>
    <dbReference type="NCBI Taxonomy" id="43768"/>
    <lineage>
        <taxon>Bacteria</taxon>
        <taxon>Bacillati</taxon>
        <taxon>Actinomycetota</taxon>
        <taxon>Actinomycetes</taxon>
        <taxon>Mycobacteriales</taxon>
        <taxon>Corynebacteriaceae</taxon>
        <taxon>Corynebacterium</taxon>
    </lineage>
</organism>
<keyword evidence="2" id="KW-0812">Transmembrane</keyword>
<dbReference type="AlphaFoldDB" id="A0A3S4XWB9"/>
<accession>A0A3S4XWB9</accession>
<evidence type="ECO:0000256" key="2">
    <source>
        <dbReference type="SAM" id="Phobius"/>
    </source>
</evidence>
<name>A0A3S4XWB9_9CORY</name>